<evidence type="ECO:0000256" key="3">
    <source>
        <dbReference type="ARBA" id="ARBA00022691"/>
    </source>
</evidence>
<dbReference type="PANTHER" id="PTHR30481:SF4">
    <property type="entry name" value="SITE-SPECIFIC DNA-METHYLTRANSFERASE (ADENINE-SPECIFIC)"/>
    <property type="match status" value="1"/>
</dbReference>
<organism evidence="4 5">
    <name type="scientific">[Eubacterium] siraeum</name>
    <dbReference type="NCBI Taxonomy" id="39492"/>
    <lineage>
        <taxon>Bacteria</taxon>
        <taxon>Bacillati</taxon>
        <taxon>Bacillota</taxon>
        <taxon>Clostridia</taxon>
        <taxon>Eubacteriales</taxon>
        <taxon>Oscillospiraceae</taxon>
        <taxon>Oscillospiraceae incertae sedis</taxon>
    </lineage>
</organism>
<protein>
    <submittedName>
        <fullName evidence="4">DNA adenine methylase</fullName>
    </submittedName>
</protein>
<proteinExistence type="predicted"/>
<dbReference type="GO" id="GO:1904047">
    <property type="term" value="F:S-adenosyl-L-methionine binding"/>
    <property type="evidence" value="ECO:0007669"/>
    <property type="project" value="TreeGrafter"/>
</dbReference>
<gene>
    <name evidence="4" type="ORF">PNE09_00840</name>
</gene>
<dbReference type="GO" id="GO:0006298">
    <property type="term" value="P:mismatch repair"/>
    <property type="evidence" value="ECO:0007669"/>
    <property type="project" value="TreeGrafter"/>
</dbReference>
<dbReference type="SUPFAM" id="SSF53335">
    <property type="entry name" value="S-adenosyl-L-methionine-dependent methyltransferases"/>
    <property type="match status" value="1"/>
</dbReference>
<dbReference type="InterPro" id="IPR012327">
    <property type="entry name" value="MeTrfase_D12"/>
</dbReference>
<dbReference type="Gene3D" id="3.40.50.150">
    <property type="entry name" value="Vaccinia Virus protein VP39"/>
    <property type="match status" value="2"/>
</dbReference>
<dbReference type="Pfam" id="PF02086">
    <property type="entry name" value="MethyltransfD12"/>
    <property type="match status" value="1"/>
</dbReference>
<dbReference type="GO" id="GO:0043565">
    <property type="term" value="F:sequence-specific DNA binding"/>
    <property type="evidence" value="ECO:0007669"/>
    <property type="project" value="TreeGrafter"/>
</dbReference>
<reference evidence="4" key="1">
    <citation type="submission" date="2023-01" db="EMBL/GenBank/DDBJ databases">
        <title>Human gut microbiome strain richness.</title>
        <authorList>
            <person name="Chen-Liaw A."/>
        </authorList>
    </citation>
    <scope>NUCLEOTIDE SEQUENCE</scope>
    <source>
        <strain evidence="4">1001283st1_G1_1001283B150217_161031</strain>
    </source>
</reference>
<dbReference type="GO" id="GO:0009307">
    <property type="term" value="P:DNA restriction-modification system"/>
    <property type="evidence" value="ECO:0007669"/>
    <property type="project" value="InterPro"/>
</dbReference>
<dbReference type="InterPro" id="IPR012263">
    <property type="entry name" value="M_m6A_EcoRV"/>
</dbReference>
<keyword evidence="3" id="KW-0949">S-adenosyl-L-methionine</keyword>
<dbReference type="AlphaFoldDB" id="A0AAW6D1J3"/>
<dbReference type="PIRSF" id="PIRSF000398">
    <property type="entry name" value="M_m6A_EcoRV"/>
    <property type="match status" value="1"/>
</dbReference>
<dbReference type="InterPro" id="IPR029063">
    <property type="entry name" value="SAM-dependent_MTases_sf"/>
</dbReference>
<dbReference type="PRINTS" id="PR00505">
    <property type="entry name" value="D12N6MTFRASE"/>
</dbReference>
<accession>A0AAW6D1J3</accession>
<comment type="caution">
    <text evidence="4">The sequence shown here is derived from an EMBL/GenBank/DDBJ whole genome shotgun (WGS) entry which is preliminary data.</text>
</comment>
<evidence type="ECO:0000313" key="5">
    <source>
        <dbReference type="Proteomes" id="UP001210809"/>
    </source>
</evidence>
<dbReference type="PANTHER" id="PTHR30481">
    <property type="entry name" value="DNA ADENINE METHYLASE"/>
    <property type="match status" value="1"/>
</dbReference>
<evidence type="ECO:0000256" key="1">
    <source>
        <dbReference type="ARBA" id="ARBA00022603"/>
    </source>
</evidence>
<keyword evidence="2" id="KW-0808">Transferase</keyword>
<keyword evidence="1 4" id="KW-0489">Methyltransferase</keyword>
<sequence length="252" mass="29625">MKAVLKYPGAKWRISEWIISHFPEHKVYCEPFFGSGAVFFNKPQTYIETINDIDGNIVNLFKVCRDNPEELARLIEFTPFAREEFENCYDKSDDSLEQARRTLVRYHQSFGTSNSSKKSWRNVQTYGGPRTATMWNYLPGRISEICARLKEAQIENIDAIELIRRYNDENTLLYCDPPYLQSLRRKNMYSCELSEEYHINLLSVLKESKSKIVLSGYDSQLYNSMLSGWNTDEKQTTAQMGKHRVEKIWFNF</sequence>
<evidence type="ECO:0000256" key="2">
    <source>
        <dbReference type="ARBA" id="ARBA00022679"/>
    </source>
</evidence>
<dbReference type="GO" id="GO:0032259">
    <property type="term" value="P:methylation"/>
    <property type="evidence" value="ECO:0007669"/>
    <property type="project" value="UniProtKB-KW"/>
</dbReference>
<evidence type="ECO:0000313" key="4">
    <source>
        <dbReference type="EMBL" id="MDB8002605.1"/>
    </source>
</evidence>
<dbReference type="Proteomes" id="UP001210809">
    <property type="component" value="Unassembled WGS sequence"/>
</dbReference>
<dbReference type="EMBL" id="JAQLXW010000001">
    <property type="protein sequence ID" value="MDB8002605.1"/>
    <property type="molecule type" value="Genomic_DNA"/>
</dbReference>
<name>A0AAW6D1J3_9FIRM</name>
<dbReference type="GO" id="GO:0009007">
    <property type="term" value="F:site-specific DNA-methyltransferase (adenine-specific) activity"/>
    <property type="evidence" value="ECO:0007669"/>
    <property type="project" value="UniProtKB-EC"/>
</dbReference>